<dbReference type="PANTHER" id="PTHR30026">
    <property type="entry name" value="OUTER MEMBRANE PROTEIN TOLC"/>
    <property type="match status" value="1"/>
</dbReference>
<dbReference type="EMBL" id="SHMQ01000020">
    <property type="protein sequence ID" value="RZV38345.1"/>
    <property type="molecule type" value="Genomic_DNA"/>
</dbReference>
<comment type="subcellular location">
    <subcellularLocation>
        <location evidence="1">Cell outer membrane</location>
    </subcellularLocation>
</comment>
<sequence>MSKKETKITLFFFILMPFVLTILFLAYPSMSFASKNLKKKLHHSIIRDKKNFGSGLKRSNKVLINKKYSKKLKKILSLKRLIKNSLKNYNLKSLEMKAAASKENIKIEKSLPNPKIAFGYNDSDGFNNFMIGNKVYQGTKVRFTFTQLIPFPTKLFLRSKIAKNYYAYNKEITESARVSTVADVKNYYYRLAQIENDIAIIKSDYSLLKLLEKNTDNGYAVGKTKETDVIRIELKMIALNNQLTDMEKDKLEALYELSRFSGLKLNKLKGKAILPNIKKLKPKKFKNIILEAFKNSPLLKAINFLFKNSKDEKQLADQGLYPNIIFHVKYGYRYDIQPALGGSIGLQIPLYFNQRQFPEIDKAKKNMISTMFARSWEYSGVSRKISTYLTKIKKYYKLYETEKKIYLPESSLLLKLYINRYIFGKTSAFELLNSFKKMVKAELLSNSYKLNFLINKSDLTASLGKIN</sequence>
<dbReference type="GO" id="GO:1990281">
    <property type="term" value="C:efflux pump complex"/>
    <property type="evidence" value="ECO:0007669"/>
    <property type="project" value="TreeGrafter"/>
</dbReference>
<dbReference type="SUPFAM" id="SSF56954">
    <property type="entry name" value="Outer membrane efflux proteins (OEP)"/>
    <property type="match status" value="1"/>
</dbReference>
<name>A0A520XB53_9DELT</name>
<evidence type="ECO:0000256" key="4">
    <source>
        <dbReference type="ARBA" id="ARBA00023136"/>
    </source>
</evidence>
<dbReference type="Proteomes" id="UP000322454">
    <property type="component" value="Unassembled WGS sequence"/>
</dbReference>
<reference evidence="6 7" key="1">
    <citation type="submission" date="2019-01" db="EMBL/GenBank/DDBJ databases">
        <title>Insights into ecological role of a new deltaproteobacterial order Candidatus Sinidesulfobacterales (Sva0485) by metagenomics and metatranscriptomics.</title>
        <authorList>
            <person name="Tan S."/>
            <person name="Liu J."/>
            <person name="Fang Y."/>
            <person name="Hedlund B."/>
            <person name="Lian Z.-H."/>
            <person name="Huang L.-Y."/>
            <person name="Li J.-T."/>
            <person name="Huang L.-N."/>
            <person name="Li W.-J."/>
            <person name="Jiang H.-C."/>
            <person name="Dong H.-L."/>
            <person name="Shu W.-S."/>
        </authorList>
    </citation>
    <scope>NUCLEOTIDE SEQUENCE [LARGE SCALE GENOMIC DNA]</scope>
    <source>
        <strain evidence="6">AP4</strain>
    </source>
</reference>
<protein>
    <recommendedName>
        <fullName evidence="8">TolC family protein</fullName>
    </recommendedName>
</protein>
<proteinExistence type="predicted"/>
<keyword evidence="3" id="KW-0812">Transmembrane</keyword>
<dbReference type="GO" id="GO:0015562">
    <property type="term" value="F:efflux transmembrane transporter activity"/>
    <property type="evidence" value="ECO:0007669"/>
    <property type="project" value="InterPro"/>
</dbReference>
<keyword evidence="4" id="KW-0472">Membrane</keyword>
<evidence type="ECO:0000256" key="5">
    <source>
        <dbReference type="ARBA" id="ARBA00023237"/>
    </source>
</evidence>
<dbReference type="GO" id="GO:0015288">
    <property type="term" value="F:porin activity"/>
    <property type="evidence" value="ECO:0007669"/>
    <property type="project" value="TreeGrafter"/>
</dbReference>
<evidence type="ECO:0000256" key="1">
    <source>
        <dbReference type="ARBA" id="ARBA00004442"/>
    </source>
</evidence>
<evidence type="ECO:0000256" key="3">
    <source>
        <dbReference type="ARBA" id="ARBA00022692"/>
    </source>
</evidence>
<keyword evidence="5" id="KW-0998">Cell outer membrane</keyword>
<dbReference type="InterPro" id="IPR051906">
    <property type="entry name" value="TolC-like"/>
</dbReference>
<dbReference type="GO" id="GO:0009279">
    <property type="term" value="C:cell outer membrane"/>
    <property type="evidence" value="ECO:0007669"/>
    <property type="project" value="UniProtKB-SubCell"/>
</dbReference>
<keyword evidence="2" id="KW-1134">Transmembrane beta strand</keyword>
<comment type="caution">
    <text evidence="6">The sequence shown here is derived from an EMBL/GenBank/DDBJ whole genome shotgun (WGS) entry which is preliminary data.</text>
</comment>
<evidence type="ECO:0000256" key="2">
    <source>
        <dbReference type="ARBA" id="ARBA00022452"/>
    </source>
</evidence>
<organism evidence="6 7">
    <name type="scientific">Candidatus Acidulodesulfobacterium acidiphilum</name>
    <dbReference type="NCBI Taxonomy" id="2597224"/>
    <lineage>
        <taxon>Bacteria</taxon>
        <taxon>Deltaproteobacteria</taxon>
        <taxon>Candidatus Acidulodesulfobacterales</taxon>
        <taxon>Candidatus Acidulodesulfobacterium</taxon>
    </lineage>
</organism>
<dbReference type="PANTHER" id="PTHR30026:SF20">
    <property type="entry name" value="OUTER MEMBRANE PROTEIN TOLC"/>
    <property type="match status" value="1"/>
</dbReference>
<evidence type="ECO:0000313" key="6">
    <source>
        <dbReference type="EMBL" id="RZV38345.1"/>
    </source>
</evidence>
<dbReference type="Gene3D" id="1.20.1600.10">
    <property type="entry name" value="Outer membrane efflux proteins (OEP)"/>
    <property type="match status" value="1"/>
</dbReference>
<dbReference type="AlphaFoldDB" id="A0A520XB53"/>
<evidence type="ECO:0000313" key="7">
    <source>
        <dbReference type="Proteomes" id="UP000322454"/>
    </source>
</evidence>
<evidence type="ECO:0008006" key="8">
    <source>
        <dbReference type="Google" id="ProtNLM"/>
    </source>
</evidence>
<accession>A0A520XB53</accession>
<gene>
    <name evidence="6" type="ORF">EVJ48_07280</name>
</gene>